<proteinExistence type="predicted"/>
<keyword evidence="1" id="KW-1133">Transmembrane helix</keyword>
<evidence type="ECO:0000313" key="2">
    <source>
        <dbReference type="EMBL" id="MBB3996080.1"/>
    </source>
</evidence>
<feature type="transmembrane region" description="Helical" evidence="1">
    <location>
        <begin position="138"/>
        <end position="158"/>
    </location>
</feature>
<name>A0A7W6H202_9RHOB</name>
<accession>A0A7W6H202</accession>
<organism evidence="2 3">
    <name type="scientific">Sulfitobacter undariae</name>
    <dbReference type="NCBI Taxonomy" id="1563671"/>
    <lineage>
        <taxon>Bacteria</taxon>
        <taxon>Pseudomonadati</taxon>
        <taxon>Pseudomonadota</taxon>
        <taxon>Alphaproteobacteria</taxon>
        <taxon>Rhodobacterales</taxon>
        <taxon>Roseobacteraceae</taxon>
        <taxon>Sulfitobacter</taxon>
    </lineage>
</organism>
<keyword evidence="1" id="KW-0812">Transmembrane</keyword>
<sequence>MSDKTSPDQPAFPTLSDDEMRDSLELFATALAGMSERMDEQGKLLAKVNLRATEARSAAVGAQDQTNPKLYGELIAKTVDTKLNDVTADLIATEHNFSVERGKLAGVVKHLTDQRADLINRICDREAKVERFKARLPWLAGGLAVLFVVGLLVLPRFIAAYPSGCAVLGGLWTSTTTGVPICVQDANDGWFW</sequence>
<protein>
    <submittedName>
        <fullName evidence="2">Uncharacterized protein</fullName>
    </submittedName>
</protein>
<dbReference type="RefSeq" id="WP_184568319.1">
    <property type="nucleotide sequence ID" value="NZ_JACIEI010000027.1"/>
</dbReference>
<dbReference type="Proteomes" id="UP000530268">
    <property type="component" value="Unassembled WGS sequence"/>
</dbReference>
<reference evidence="2 3" key="1">
    <citation type="submission" date="2020-08" db="EMBL/GenBank/DDBJ databases">
        <title>Genomic Encyclopedia of Type Strains, Phase IV (KMG-IV): sequencing the most valuable type-strain genomes for metagenomic binning, comparative biology and taxonomic classification.</title>
        <authorList>
            <person name="Goeker M."/>
        </authorList>
    </citation>
    <scope>NUCLEOTIDE SEQUENCE [LARGE SCALE GENOMIC DNA]</scope>
    <source>
        <strain evidence="2 3">DSM 102234</strain>
    </source>
</reference>
<evidence type="ECO:0000256" key="1">
    <source>
        <dbReference type="SAM" id="Phobius"/>
    </source>
</evidence>
<dbReference type="EMBL" id="JACIEI010000027">
    <property type="protein sequence ID" value="MBB3996080.1"/>
    <property type="molecule type" value="Genomic_DNA"/>
</dbReference>
<comment type="caution">
    <text evidence="2">The sequence shown here is derived from an EMBL/GenBank/DDBJ whole genome shotgun (WGS) entry which is preliminary data.</text>
</comment>
<keyword evidence="3" id="KW-1185">Reference proteome</keyword>
<dbReference type="AlphaFoldDB" id="A0A7W6H202"/>
<evidence type="ECO:0000313" key="3">
    <source>
        <dbReference type="Proteomes" id="UP000530268"/>
    </source>
</evidence>
<gene>
    <name evidence="2" type="ORF">GGR95_003748</name>
</gene>
<keyword evidence="1" id="KW-0472">Membrane</keyword>